<dbReference type="AlphaFoldDB" id="A0A9N8ZK10"/>
<dbReference type="PANTHER" id="PTHR13490:SF0">
    <property type="entry name" value="SMALL RIBOSOMAL SUBUNIT PROTEIN MS35"/>
    <property type="match status" value="1"/>
</dbReference>
<protein>
    <submittedName>
        <fullName evidence="2">8608_t:CDS:1</fullName>
    </submittedName>
</protein>
<dbReference type="InterPro" id="IPR039848">
    <property type="entry name" value="Ribosomal_mS35_mt"/>
</dbReference>
<evidence type="ECO:0000313" key="3">
    <source>
        <dbReference type="Proteomes" id="UP000789508"/>
    </source>
</evidence>
<dbReference type="GO" id="GO:0005763">
    <property type="term" value="C:mitochondrial small ribosomal subunit"/>
    <property type="evidence" value="ECO:0007669"/>
    <property type="project" value="TreeGrafter"/>
</dbReference>
<dbReference type="EMBL" id="CAJVPS010000615">
    <property type="protein sequence ID" value="CAG8498419.1"/>
    <property type="molecule type" value="Genomic_DNA"/>
</dbReference>
<dbReference type="Proteomes" id="UP000789508">
    <property type="component" value="Unassembled WGS sequence"/>
</dbReference>
<sequence>MLLTKPNNLSIQCRIFSTSAVSWNLNLLRRRRGPAVSQAFAGYDVERLDDYKFDDMTSAGQDLLSAQREVRKYLRKTKYELPRLKKFAEPFNPPTEKQILRFQREYLIGEKSPIKKKVKLTFSLSDLITHANLTPAQAHKFVLLCGTHYSPPKSTTKFNKDEFPYRGELKFVCEKFPYHAQNKKYLSDLLDRLIKEAKEETDTFEDIPIDLRHVKKRKPKLCYPKEWLPKILNQAEL</sequence>
<name>A0A9N8ZK10_9GLOM</name>
<dbReference type="PANTHER" id="PTHR13490">
    <property type="entry name" value="MITOCHONDRIAL 28S RIBOSOMAL PROTEIN S28"/>
    <property type="match status" value="1"/>
</dbReference>
<accession>A0A9N8ZK10</accession>
<evidence type="ECO:0000259" key="1">
    <source>
        <dbReference type="Pfam" id="PF10213"/>
    </source>
</evidence>
<dbReference type="InterPro" id="IPR019349">
    <property type="entry name" value="Ribosomal_mS35_mit"/>
</dbReference>
<organism evidence="2 3">
    <name type="scientific">Ambispora leptoticha</name>
    <dbReference type="NCBI Taxonomy" id="144679"/>
    <lineage>
        <taxon>Eukaryota</taxon>
        <taxon>Fungi</taxon>
        <taxon>Fungi incertae sedis</taxon>
        <taxon>Mucoromycota</taxon>
        <taxon>Glomeromycotina</taxon>
        <taxon>Glomeromycetes</taxon>
        <taxon>Archaeosporales</taxon>
        <taxon>Ambisporaceae</taxon>
        <taxon>Ambispora</taxon>
    </lineage>
</organism>
<proteinExistence type="predicted"/>
<dbReference type="GO" id="GO:0032543">
    <property type="term" value="P:mitochondrial translation"/>
    <property type="evidence" value="ECO:0007669"/>
    <property type="project" value="InterPro"/>
</dbReference>
<reference evidence="2" key="1">
    <citation type="submission" date="2021-06" db="EMBL/GenBank/DDBJ databases">
        <authorList>
            <person name="Kallberg Y."/>
            <person name="Tangrot J."/>
            <person name="Rosling A."/>
        </authorList>
    </citation>
    <scope>NUCLEOTIDE SEQUENCE</scope>
    <source>
        <strain evidence="2">FL130A</strain>
    </source>
</reference>
<dbReference type="Pfam" id="PF10213">
    <property type="entry name" value="MRP-S28"/>
    <property type="match status" value="1"/>
</dbReference>
<keyword evidence="3" id="KW-1185">Reference proteome</keyword>
<evidence type="ECO:0000313" key="2">
    <source>
        <dbReference type="EMBL" id="CAG8498419.1"/>
    </source>
</evidence>
<dbReference type="GO" id="GO:0003735">
    <property type="term" value="F:structural constituent of ribosome"/>
    <property type="evidence" value="ECO:0007669"/>
    <property type="project" value="InterPro"/>
</dbReference>
<gene>
    <name evidence="2" type="ORF">ALEPTO_LOCUS3358</name>
</gene>
<dbReference type="OrthoDB" id="283424at2759"/>
<feature type="domain" description="Small ribosomal subunit protein mS35 mitochondrial conserved" evidence="1">
    <location>
        <begin position="90"/>
        <end position="227"/>
    </location>
</feature>
<comment type="caution">
    <text evidence="2">The sequence shown here is derived from an EMBL/GenBank/DDBJ whole genome shotgun (WGS) entry which is preliminary data.</text>
</comment>